<dbReference type="EMBL" id="QZEV01000142">
    <property type="protein sequence ID" value="RJK97305.1"/>
    <property type="molecule type" value="Genomic_DNA"/>
</dbReference>
<dbReference type="Pfam" id="PF00535">
    <property type="entry name" value="Glycos_transf_2"/>
    <property type="match status" value="1"/>
</dbReference>
<protein>
    <submittedName>
        <fullName evidence="2">Glycosyltransferase</fullName>
    </submittedName>
</protein>
<feature type="domain" description="Glycosyltransferase 2-like" evidence="1">
    <location>
        <begin position="30"/>
        <end position="197"/>
    </location>
</feature>
<reference evidence="2 3" key="1">
    <citation type="submission" date="2018-09" db="EMBL/GenBank/DDBJ databases">
        <title>Paracoccus onubensis nov. sp. a moderate halophilic bacterium isolated from Gruta de las Maravillas (Aracena, Spain).</title>
        <authorList>
            <person name="Jurado V."/>
            <person name="Gutierrez-Patricio S."/>
            <person name="Gonzalez-Pimentel J.L."/>
            <person name="Laiz L."/>
            <person name="Saiz-Jimenez C."/>
        </authorList>
    </citation>
    <scope>NUCLEOTIDE SEQUENCE [LARGE SCALE GENOMIC DNA]</scope>
    <source>
        <strain evidence="2 3">DSM 19484</strain>
    </source>
</reference>
<dbReference type="GO" id="GO:0044010">
    <property type="term" value="P:single-species biofilm formation"/>
    <property type="evidence" value="ECO:0007669"/>
    <property type="project" value="TreeGrafter"/>
</dbReference>
<sequence length="342" mass="37749">MSTRPDPLFDMTHRGHVPPVPQGTCRPLWSVMIPVYNGAEDLARSLGSVLAQDPGPDVMQIEVVDDVSTCDDPEAVVRSMAGDRVAFVRQPANVGHARNFNTCVARSRGRLVHILHADDWVAPGFYTAMGALLDAEPSAGAAFCRHAVIGPDGATQRVSPLERPEPGIIADWLPRIAAGLCLQPPAMVVRREAYEALGAFDIRMPSCGEDWEMWVRLAVRAPTAFHPEVLAFYQDSAGSLTKRAVRSGQNIRDVRQATAITRTYLPAGAPRRANDLARRSWAHWGLYWAWQLIEGRDYAAARISLREALLCSRAPEILRQAAKLSLYGMRKAARERWRPSDA</sequence>
<dbReference type="PANTHER" id="PTHR43685">
    <property type="entry name" value="GLYCOSYLTRANSFERASE"/>
    <property type="match status" value="1"/>
</dbReference>
<keyword evidence="3" id="KW-1185">Reference proteome</keyword>
<dbReference type="InterPro" id="IPR001173">
    <property type="entry name" value="Glyco_trans_2-like"/>
</dbReference>
<dbReference type="Proteomes" id="UP000285530">
    <property type="component" value="Unassembled WGS sequence"/>
</dbReference>
<evidence type="ECO:0000313" key="2">
    <source>
        <dbReference type="EMBL" id="RJK97305.1"/>
    </source>
</evidence>
<proteinExistence type="predicted"/>
<dbReference type="InterPro" id="IPR029044">
    <property type="entry name" value="Nucleotide-diphossugar_trans"/>
</dbReference>
<accession>A0A418ZQ76</accession>
<name>A0A418ZQ76_9RHOB</name>
<dbReference type="SUPFAM" id="SSF53448">
    <property type="entry name" value="Nucleotide-diphospho-sugar transferases"/>
    <property type="match status" value="1"/>
</dbReference>
<dbReference type="PANTHER" id="PTHR43685:SF2">
    <property type="entry name" value="GLYCOSYLTRANSFERASE 2-LIKE DOMAIN-CONTAINING PROTEIN"/>
    <property type="match status" value="1"/>
</dbReference>
<organism evidence="2 3">
    <name type="scientific">Paracoccus aestuarii</name>
    <dbReference type="NCBI Taxonomy" id="453842"/>
    <lineage>
        <taxon>Bacteria</taxon>
        <taxon>Pseudomonadati</taxon>
        <taxon>Pseudomonadota</taxon>
        <taxon>Alphaproteobacteria</taxon>
        <taxon>Rhodobacterales</taxon>
        <taxon>Paracoccaceae</taxon>
        <taxon>Paracoccus</taxon>
    </lineage>
</organism>
<dbReference type="InterPro" id="IPR050834">
    <property type="entry name" value="Glycosyltransf_2"/>
</dbReference>
<evidence type="ECO:0000259" key="1">
    <source>
        <dbReference type="Pfam" id="PF00535"/>
    </source>
</evidence>
<dbReference type="AlphaFoldDB" id="A0A418ZQ76"/>
<dbReference type="GO" id="GO:0016740">
    <property type="term" value="F:transferase activity"/>
    <property type="evidence" value="ECO:0007669"/>
    <property type="project" value="UniProtKB-KW"/>
</dbReference>
<keyword evidence="2" id="KW-0808">Transferase</keyword>
<dbReference type="Gene3D" id="3.90.550.10">
    <property type="entry name" value="Spore Coat Polysaccharide Biosynthesis Protein SpsA, Chain A"/>
    <property type="match status" value="1"/>
</dbReference>
<comment type="caution">
    <text evidence="2">The sequence shown here is derived from an EMBL/GenBank/DDBJ whole genome shotgun (WGS) entry which is preliminary data.</text>
</comment>
<evidence type="ECO:0000313" key="3">
    <source>
        <dbReference type="Proteomes" id="UP000285530"/>
    </source>
</evidence>
<gene>
    <name evidence="2" type="ORF">D3P06_17005</name>
</gene>